<keyword evidence="2" id="KW-1185">Reference proteome</keyword>
<evidence type="ECO:0000313" key="2">
    <source>
        <dbReference type="Proteomes" id="UP000248806"/>
    </source>
</evidence>
<dbReference type="EMBL" id="QKUF01000009">
    <property type="protein sequence ID" value="PZW29181.1"/>
    <property type="molecule type" value="Genomic_DNA"/>
</dbReference>
<gene>
    <name evidence="1" type="ORF">EI42_02902</name>
</gene>
<dbReference type="Proteomes" id="UP000248806">
    <property type="component" value="Unassembled WGS sequence"/>
</dbReference>
<accession>A0A326U5G9</accession>
<organism evidence="1 2">
    <name type="scientific">Thermosporothrix hazakensis</name>
    <dbReference type="NCBI Taxonomy" id="644383"/>
    <lineage>
        <taxon>Bacteria</taxon>
        <taxon>Bacillati</taxon>
        <taxon>Chloroflexota</taxon>
        <taxon>Ktedonobacteria</taxon>
        <taxon>Ktedonobacterales</taxon>
        <taxon>Thermosporotrichaceae</taxon>
        <taxon>Thermosporothrix</taxon>
    </lineage>
</organism>
<dbReference type="RefSeq" id="WP_111323142.1">
    <property type="nucleotide sequence ID" value="NZ_BIFX01000001.1"/>
</dbReference>
<proteinExistence type="predicted"/>
<reference evidence="1 2" key="1">
    <citation type="submission" date="2018-06" db="EMBL/GenBank/DDBJ databases">
        <title>Genomic Encyclopedia of Archaeal and Bacterial Type Strains, Phase II (KMG-II): from individual species to whole genera.</title>
        <authorList>
            <person name="Goeker M."/>
        </authorList>
    </citation>
    <scope>NUCLEOTIDE SEQUENCE [LARGE SCALE GENOMIC DNA]</scope>
    <source>
        <strain evidence="1 2">ATCC BAA-1881</strain>
    </source>
</reference>
<protein>
    <submittedName>
        <fullName evidence="1">Uncharacterized protein</fullName>
    </submittedName>
</protein>
<name>A0A326U5G9_THEHA</name>
<dbReference type="AlphaFoldDB" id="A0A326U5G9"/>
<comment type="caution">
    <text evidence="1">The sequence shown here is derived from an EMBL/GenBank/DDBJ whole genome shotgun (WGS) entry which is preliminary data.</text>
</comment>
<evidence type="ECO:0000313" key="1">
    <source>
        <dbReference type="EMBL" id="PZW29181.1"/>
    </source>
</evidence>
<sequence>MKSGVSIHYRLKGDIFGARRCACPCNPCDCDPCTCGDEVHMPAWRVSGYYIENGTIDTETMTNKIILCLAIPDENKEWQEVLLVDNTLSTKQVLLLLEALEADLHSMPAEIKKPITWQREVYAVPMEYVRGDNGPMLCVTCSPAQVRLLRQGLNHYVPEWMYSGPMALRSRLDKQQ</sequence>